<reference evidence="4" key="1">
    <citation type="journal article" date="2019" name="Int. J. Syst. Evol. Microbiol.">
        <title>The Global Catalogue of Microorganisms (GCM) 10K type strain sequencing project: providing services to taxonomists for standard genome sequencing and annotation.</title>
        <authorList>
            <consortium name="The Broad Institute Genomics Platform"/>
            <consortium name="The Broad Institute Genome Sequencing Center for Infectious Disease"/>
            <person name="Wu L."/>
            <person name="Ma J."/>
        </authorList>
    </citation>
    <scope>NUCLEOTIDE SEQUENCE [LARGE SCALE GENOMIC DNA]</scope>
    <source>
        <strain evidence="4">JCM 13023</strain>
    </source>
</reference>
<dbReference type="InterPro" id="IPR021522">
    <property type="entry name" value="MctB"/>
</dbReference>
<evidence type="ECO:0000313" key="4">
    <source>
        <dbReference type="Proteomes" id="UP001500653"/>
    </source>
</evidence>
<accession>A0ABP4GR87</accession>
<dbReference type="Proteomes" id="UP001500653">
    <property type="component" value="Unassembled WGS sequence"/>
</dbReference>
<dbReference type="Pfam" id="PF11382">
    <property type="entry name" value="MctB"/>
    <property type="match status" value="1"/>
</dbReference>
<dbReference type="EMBL" id="BAAALN010000004">
    <property type="protein sequence ID" value="GAA1229780.1"/>
    <property type="molecule type" value="Genomic_DNA"/>
</dbReference>
<evidence type="ECO:0000256" key="1">
    <source>
        <dbReference type="SAM" id="Coils"/>
    </source>
</evidence>
<dbReference type="RefSeq" id="WP_253866485.1">
    <property type="nucleotide sequence ID" value="NZ_BAAALN010000004.1"/>
</dbReference>
<evidence type="ECO:0000313" key="3">
    <source>
        <dbReference type="EMBL" id="GAA1229780.1"/>
    </source>
</evidence>
<gene>
    <name evidence="3" type="ORF">GCM10009676_10510</name>
</gene>
<feature type="coiled-coil region" evidence="1">
    <location>
        <begin position="34"/>
        <end position="68"/>
    </location>
</feature>
<protein>
    <submittedName>
        <fullName evidence="3">Copper transporter</fullName>
    </submittedName>
</protein>
<sequence>MISLRYHIVSIAAVFLALAIGVVLGSTALNGTLLSGLSDERGELAAKVSDLESERNALQAQLADADEFAGSVGGNVVDGLLDKRSVVFVTTPDASSADRDALTERIEQAGADVTGEVQLTDAFTDPGQSDQVREVATRLQPSGAQFPTAGDPGTLAGALVGSVLLLDGENAKPQASGDERQAALSGLTDSGFVDPSSESAKPAQLAIVLTGGEAEGEGAGNKAATMARFAAQLDRSGAGAVLAGREGTAGGTGAVGVARADTAVTSVLSTVDNIASHSGRIATVLALREQLEGDVGRYGTAGNAEAPAPGVDQESR</sequence>
<comment type="caution">
    <text evidence="3">The sequence shown here is derived from an EMBL/GenBank/DDBJ whole genome shotgun (WGS) entry which is preliminary data.</text>
</comment>
<organism evidence="3 4">
    <name type="scientific">Prauserella halophila</name>
    <dbReference type="NCBI Taxonomy" id="185641"/>
    <lineage>
        <taxon>Bacteria</taxon>
        <taxon>Bacillati</taxon>
        <taxon>Actinomycetota</taxon>
        <taxon>Actinomycetes</taxon>
        <taxon>Pseudonocardiales</taxon>
        <taxon>Pseudonocardiaceae</taxon>
        <taxon>Prauserella</taxon>
    </lineage>
</organism>
<name>A0ABP4GR87_9PSEU</name>
<keyword evidence="1" id="KW-0175">Coiled coil</keyword>
<keyword evidence="4" id="KW-1185">Reference proteome</keyword>
<evidence type="ECO:0000256" key="2">
    <source>
        <dbReference type="SAM" id="MobiDB-lite"/>
    </source>
</evidence>
<proteinExistence type="predicted"/>
<feature type="region of interest" description="Disordered" evidence="2">
    <location>
        <begin position="296"/>
        <end position="316"/>
    </location>
</feature>